<organism evidence="1 2">
    <name type="scientific">Pseudopedobacter beijingensis</name>
    <dbReference type="NCBI Taxonomy" id="1207056"/>
    <lineage>
        <taxon>Bacteria</taxon>
        <taxon>Pseudomonadati</taxon>
        <taxon>Bacteroidota</taxon>
        <taxon>Sphingobacteriia</taxon>
        <taxon>Sphingobacteriales</taxon>
        <taxon>Sphingobacteriaceae</taxon>
        <taxon>Pseudopedobacter</taxon>
    </lineage>
</organism>
<dbReference type="InterPro" id="IPR011050">
    <property type="entry name" value="Pectin_lyase_fold/virulence"/>
</dbReference>
<gene>
    <name evidence="1" type="ORF">ACFSAH_14130</name>
</gene>
<dbReference type="Gene3D" id="2.160.20.10">
    <property type="entry name" value="Single-stranded right-handed beta-helix, Pectin lyase-like"/>
    <property type="match status" value="1"/>
</dbReference>
<name>A0ABW4IE41_9SPHI</name>
<dbReference type="SUPFAM" id="SSF51126">
    <property type="entry name" value="Pectin lyase-like"/>
    <property type="match status" value="1"/>
</dbReference>
<proteinExistence type="predicted"/>
<dbReference type="CDD" id="cd14251">
    <property type="entry name" value="PL-6"/>
    <property type="match status" value="1"/>
</dbReference>
<sequence length="454" mass="51269">MKLTNVKISLSLLIFLLNIHVLYAKEYVVSSAQEIRELELVAGDKIILKKGVWSNQSLVFKGKGTANKPIVFQAEKMGETIISGHSTLIIDGEYLLVDGLVFKDGEAFKKNVIAFSEQSKQCRLTNTSITGYDNTDKKMRNSWIVLYGEQNRVDHCYVKGKTSLGTTVGVYVSNKPNYHRIDHNYFDGRPPYGGNGGEIIRAGVDQTSLLDSYTTIENNVFDNCDGEIEVISNKSTHNTIRNNLFFECSGMLTLRHGNYANVYGNLFIGNRKKDSGGVRIIGESHKVFNNYFHGLIGKGLNATITFMNGWENPPLWGYWQVKNAEVYNNTIINCEEPFVIGSGKNEKTFLPLLNTKVYKNYIYSSNPIVIWEETLAKTPDNIKFQDNLIKGKTSEAGFLSTLSKYKTDRYGLVYPDKANFQVGFSSLTKEQKKLLEGEDIGPKWQKVNKKFRIK</sequence>
<dbReference type="Proteomes" id="UP001597118">
    <property type="component" value="Unassembled WGS sequence"/>
</dbReference>
<comment type="caution">
    <text evidence="1">The sequence shown here is derived from an EMBL/GenBank/DDBJ whole genome shotgun (WGS) entry which is preliminary data.</text>
</comment>
<keyword evidence="2" id="KW-1185">Reference proteome</keyword>
<evidence type="ECO:0000313" key="1">
    <source>
        <dbReference type="EMBL" id="MFD1631016.1"/>
    </source>
</evidence>
<accession>A0ABW4IE41</accession>
<dbReference type="RefSeq" id="WP_379663388.1">
    <property type="nucleotide sequence ID" value="NZ_JBHUDG010000034.1"/>
</dbReference>
<protein>
    <submittedName>
        <fullName evidence="1">Polysaccharide lyase 6 family protein</fullName>
    </submittedName>
</protein>
<dbReference type="Pfam" id="PF14592">
    <property type="entry name" value="Chondroitinas_B"/>
    <property type="match status" value="1"/>
</dbReference>
<keyword evidence="1" id="KW-0456">Lyase</keyword>
<dbReference type="EMBL" id="JBHUDG010000034">
    <property type="protein sequence ID" value="MFD1631016.1"/>
    <property type="molecule type" value="Genomic_DNA"/>
</dbReference>
<reference evidence="2" key="1">
    <citation type="journal article" date="2019" name="Int. J. Syst. Evol. Microbiol.">
        <title>The Global Catalogue of Microorganisms (GCM) 10K type strain sequencing project: providing services to taxonomists for standard genome sequencing and annotation.</title>
        <authorList>
            <consortium name="The Broad Institute Genomics Platform"/>
            <consortium name="The Broad Institute Genome Sequencing Center for Infectious Disease"/>
            <person name="Wu L."/>
            <person name="Ma J."/>
        </authorList>
    </citation>
    <scope>NUCLEOTIDE SEQUENCE [LARGE SCALE GENOMIC DNA]</scope>
    <source>
        <strain evidence="2">CCUG 53762</strain>
    </source>
</reference>
<dbReference type="InterPro" id="IPR039513">
    <property type="entry name" value="PL-6"/>
</dbReference>
<evidence type="ECO:0000313" key="2">
    <source>
        <dbReference type="Proteomes" id="UP001597118"/>
    </source>
</evidence>
<dbReference type="GO" id="GO:0016829">
    <property type="term" value="F:lyase activity"/>
    <property type="evidence" value="ECO:0007669"/>
    <property type="project" value="UniProtKB-KW"/>
</dbReference>
<dbReference type="InterPro" id="IPR012334">
    <property type="entry name" value="Pectin_lyas_fold"/>
</dbReference>